<dbReference type="AlphaFoldDB" id="A0A1E5GUX7"/>
<dbReference type="Proteomes" id="UP000094764">
    <property type="component" value="Unassembled WGS sequence"/>
</dbReference>
<proteinExistence type="predicted"/>
<evidence type="ECO:0000313" key="5">
    <source>
        <dbReference type="Proteomes" id="UP000094764"/>
    </source>
</evidence>
<evidence type="ECO:0000259" key="3">
    <source>
        <dbReference type="Pfam" id="PF13731"/>
    </source>
</evidence>
<protein>
    <recommendedName>
        <fullName evidence="3">WxL domain-containing protein</fullName>
    </recommendedName>
</protein>
<keyword evidence="5" id="KW-1185">Reference proteome</keyword>
<dbReference type="STRING" id="903983.BCR23_06340"/>
<evidence type="ECO:0000313" key="4">
    <source>
        <dbReference type="EMBL" id="OEG16504.1"/>
    </source>
</evidence>
<dbReference type="Pfam" id="PF13731">
    <property type="entry name" value="WxL"/>
    <property type="match status" value="1"/>
</dbReference>
<gene>
    <name evidence="4" type="ORF">BCR23_06340</name>
</gene>
<reference evidence="5" key="1">
    <citation type="submission" date="2016-09" db="EMBL/GenBank/DDBJ databases">
        <authorList>
            <person name="Gulvik C.A."/>
        </authorList>
    </citation>
    <scope>NUCLEOTIDE SEQUENCE [LARGE SCALE GENOMIC DNA]</scope>
    <source>
        <strain evidence="5">LMG 26306</strain>
    </source>
</reference>
<feature type="region of interest" description="Disordered" evidence="1">
    <location>
        <begin position="41"/>
        <end position="60"/>
    </location>
</feature>
<evidence type="ECO:0000256" key="2">
    <source>
        <dbReference type="SAM" id="SignalP"/>
    </source>
</evidence>
<organism evidence="4 5">
    <name type="scientific">Enterococcus quebecensis</name>
    <dbReference type="NCBI Taxonomy" id="903983"/>
    <lineage>
        <taxon>Bacteria</taxon>
        <taxon>Bacillati</taxon>
        <taxon>Bacillota</taxon>
        <taxon>Bacilli</taxon>
        <taxon>Lactobacillales</taxon>
        <taxon>Enterococcaceae</taxon>
        <taxon>Enterococcus</taxon>
    </lineage>
</organism>
<feature type="chain" id="PRO_5009177909" description="WxL domain-containing protein" evidence="2">
    <location>
        <begin position="26"/>
        <end position="221"/>
    </location>
</feature>
<comment type="caution">
    <text evidence="4">The sequence shown here is derived from an EMBL/GenBank/DDBJ whole genome shotgun (WGS) entry which is preliminary data.</text>
</comment>
<feature type="signal peptide" evidence="2">
    <location>
        <begin position="1"/>
        <end position="25"/>
    </location>
</feature>
<evidence type="ECO:0000256" key="1">
    <source>
        <dbReference type="SAM" id="MobiDB-lite"/>
    </source>
</evidence>
<feature type="domain" description="WxL" evidence="3">
    <location>
        <begin position="29"/>
        <end position="219"/>
    </location>
</feature>
<accession>A0A1E5GUX7</accession>
<dbReference type="InterPro" id="IPR027994">
    <property type="entry name" value="WxL_dom"/>
</dbReference>
<name>A0A1E5GUX7_9ENTE</name>
<dbReference type="RefSeq" id="WP_069634955.1">
    <property type="nucleotide sequence ID" value="NZ_JXKZ01000009.1"/>
</dbReference>
<keyword evidence="2" id="KW-0732">Signal</keyword>
<sequence>MKKINLLAGVALAGLLFVNGQSAFAADTATEKTTKAEVEVTKSGAVDPGEPEEPIGPGTGTGDFTINAVSDFAFGQIKIGEVGTATVATDKKLGIEVADNRGTGAGWNVQVAMTNFSSTIDGNTDTIVKGWKLEIPKGTVTSKAGDLANAPETSAVTLDTAGTAQNVFSAAKDKGLGRYTNVFMDDKTAAADGVRLTIPSYAKVGKYKADLTWTLANAPVK</sequence>
<dbReference type="EMBL" id="MIKB01000013">
    <property type="protein sequence ID" value="OEG16504.1"/>
    <property type="molecule type" value="Genomic_DNA"/>
</dbReference>
<dbReference type="OrthoDB" id="2356942at2"/>